<evidence type="ECO:0000256" key="1">
    <source>
        <dbReference type="SAM" id="MobiDB-lite"/>
    </source>
</evidence>
<reference evidence="2" key="2">
    <citation type="submission" date="2022-01" db="EMBL/GenBank/DDBJ databases">
        <authorList>
            <person name="Yamashiro T."/>
            <person name="Shiraishi A."/>
            <person name="Satake H."/>
            <person name="Nakayama K."/>
        </authorList>
    </citation>
    <scope>NUCLEOTIDE SEQUENCE</scope>
</reference>
<feature type="region of interest" description="Disordered" evidence="1">
    <location>
        <begin position="60"/>
        <end position="111"/>
    </location>
</feature>
<comment type="caution">
    <text evidence="2">The sequence shown here is derived from an EMBL/GenBank/DDBJ whole genome shotgun (WGS) entry which is preliminary data.</text>
</comment>
<feature type="compositionally biased region" description="Low complexity" evidence="1">
    <location>
        <begin position="66"/>
        <end position="78"/>
    </location>
</feature>
<proteinExistence type="predicted"/>
<keyword evidence="3" id="KW-1185">Reference proteome</keyword>
<evidence type="ECO:0000313" key="2">
    <source>
        <dbReference type="EMBL" id="GJT26881.1"/>
    </source>
</evidence>
<name>A0ABQ5CLY7_9ASTR</name>
<protein>
    <submittedName>
        <fullName evidence="2">Uncharacterized protein</fullName>
    </submittedName>
</protein>
<gene>
    <name evidence="2" type="ORF">Tco_0907156</name>
</gene>
<dbReference type="Proteomes" id="UP001151760">
    <property type="component" value="Unassembled WGS sequence"/>
</dbReference>
<sequence>MEMKLDKMMTQISIWPKDKLKLIKKKGEEKGNDATWKQAISLLDPVLSAQGRAPVRRVTIRTQHITTPPDSTTGPSSQPEDDTSEKVIHESSSTSDSERTESETDTAAPKGLTSKASLLVHSSNQSTRSYTITHLFLESTPFIALLKIGKIGSKKSEVKVDHSADVLALIRSQVPTAVDKYLGTKLDDAFIKCSLSHMNKKKSANKNTTNYRLYHALMEALIADEDAMDKEVADKEPEHDWQCIRHTYKVPEEKQASRKTYDNGSFIKWNVRDELEKELRLHTAIDKKTLDQKDLSNLESFVEDE</sequence>
<organism evidence="2 3">
    <name type="scientific">Tanacetum coccineum</name>
    <dbReference type="NCBI Taxonomy" id="301880"/>
    <lineage>
        <taxon>Eukaryota</taxon>
        <taxon>Viridiplantae</taxon>
        <taxon>Streptophyta</taxon>
        <taxon>Embryophyta</taxon>
        <taxon>Tracheophyta</taxon>
        <taxon>Spermatophyta</taxon>
        <taxon>Magnoliopsida</taxon>
        <taxon>eudicotyledons</taxon>
        <taxon>Gunneridae</taxon>
        <taxon>Pentapetalae</taxon>
        <taxon>asterids</taxon>
        <taxon>campanulids</taxon>
        <taxon>Asterales</taxon>
        <taxon>Asteraceae</taxon>
        <taxon>Asteroideae</taxon>
        <taxon>Anthemideae</taxon>
        <taxon>Anthemidinae</taxon>
        <taxon>Tanacetum</taxon>
    </lineage>
</organism>
<accession>A0ABQ5CLY7</accession>
<reference evidence="2" key="1">
    <citation type="journal article" date="2022" name="Int. J. Mol. Sci.">
        <title>Draft Genome of Tanacetum Coccineum: Genomic Comparison of Closely Related Tanacetum-Family Plants.</title>
        <authorList>
            <person name="Yamashiro T."/>
            <person name="Shiraishi A."/>
            <person name="Nakayama K."/>
            <person name="Satake H."/>
        </authorList>
    </citation>
    <scope>NUCLEOTIDE SEQUENCE</scope>
</reference>
<dbReference type="EMBL" id="BQNB010014329">
    <property type="protein sequence ID" value="GJT26881.1"/>
    <property type="molecule type" value="Genomic_DNA"/>
</dbReference>
<evidence type="ECO:0000313" key="3">
    <source>
        <dbReference type="Proteomes" id="UP001151760"/>
    </source>
</evidence>